<dbReference type="OrthoDB" id="9759810at2"/>
<evidence type="ECO:0000313" key="3">
    <source>
        <dbReference type="Proteomes" id="UP000002384"/>
    </source>
</evidence>
<evidence type="ECO:0000256" key="1">
    <source>
        <dbReference type="SAM" id="MobiDB-lite"/>
    </source>
</evidence>
<proteinExistence type="predicted"/>
<organism evidence="2 3">
    <name type="scientific">Gloeothece citriformis (strain PCC 7424)</name>
    <name type="common">Cyanothece sp. (strain PCC 7424)</name>
    <dbReference type="NCBI Taxonomy" id="65393"/>
    <lineage>
        <taxon>Bacteria</taxon>
        <taxon>Bacillati</taxon>
        <taxon>Cyanobacteriota</taxon>
        <taxon>Cyanophyceae</taxon>
        <taxon>Oscillatoriophycideae</taxon>
        <taxon>Chroococcales</taxon>
        <taxon>Aphanothecaceae</taxon>
        <taxon>Gloeothece</taxon>
        <taxon>Gloeothece citriformis</taxon>
    </lineage>
</organism>
<dbReference type="EMBL" id="CP001291">
    <property type="protein sequence ID" value="ACK68512.1"/>
    <property type="molecule type" value="Genomic_DNA"/>
</dbReference>
<feature type="region of interest" description="Disordered" evidence="1">
    <location>
        <begin position="183"/>
        <end position="321"/>
    </location>
</feature>
<dbReference type="HOGENOM" id="CLU_055407_2_0_3"/>
<dbReference type="STRING" id="65393.PCC7424_0039"/>
<reference evidence="3" key="1">
    <citation type="journal article" date="2011" name="MBio">
        <title>Novel metabolic attributes of the genus Cyanothece, comprising a group of unicellular nitrogen-fixing Cyanobacteria.</title>
        <authorList>
            <person name="Bandyopadhyay A."/>
            <person name="Elvitigala T."/>
            <person name="Welsh E."/>
            <person name="Stockel J."/>
            <person name="Liberton M."/>
            <person name="Min H."/>
            <person name="Sherman L.A."/>
            <person name="Pakrasi H.B."/>
        </authorList>
    </citation>
    <scope>NUCLEOTIDE SEQUENCE [LARGE SCALE GENOMIC DNA]</scope>
    <source>
        <strain evidence="3">PCC 7424</strain>
    </source>
</reference>
<dbReference type="KEGG" id="cyc:PCC7424_0039"/>
<dbReference type="Proteomes" id="UP000002384">
    <property type="component" value="Chromosome"/>
</dbReference>
<dbReference type="Pfam" id="PF12565">
    <property type="entry name" value="DUF3747"/>
    <property type="match status" value="1"/>
</dbReference>
<dbReference type="InterPro" id="IPR022222">
    <property type="entry name" value="DUF3747"/>
</dbReference>
<dbReference type="RefSeq" id="WP_012597463.1">
    <property type="nucleotide sequence ID" value="NC_011729.1"/>
</dbReference>
<feature type="compositionally biased region" description="Low complexity" evidence="1">
    <location>
        <begin position="205"/>
        <end position="224"/>
    </location>
</feature>
<name>B7K824_GLOC7</name>
<gene>
    <name evidence="2" type="ordered locus">PCC7424_0039</name>
</gene>
<evidence type="ECO:0008006" key="4">
    <source>
        <dbReference type="Google" id="ProtNLM"/>
    </source>
</evidence>
<sequence length="389" mass="42555">MKLALFSRFVVLVSAILTQLIPFNFVRAATFEQQEVDQSLFIAIARPYGNGQYDLLILYQIPQQRQCWREEGDKVVKVDPLLLNFDFSGSCERSTDSNGYSVRIDGEDYGLNYLLRIVERNGELFLVATNRTKPSEPELIIGRTYGITDGFLKVYLNPGWKFTKRSYQGKVLGHVYLTGDSQAMIPQDNSTSIVSSPDTPEDPIDSSSSETPSEFTFTAESSEPPDTPTNLEFDNNASVAPPVVTSNTPNPQPSVKPNSGELPPPPFSPSSLPPIAPPSQNPNSQVVPPPSLNSSQRPTLGDTLDTFNGNPLPPSSSASASGIKGYKVLVDAKTNAQQQQVRSLYPEAFRTTHNGQSFLQVGVFSTTDNAQTVIQTLKNAGLNTKMIPF</sequence>
<evidence type="ECO:0000313" key="2">
    <source>
        <dbReference type="EMBL" id="ACK68512.1"/>
    </source>
</evidence>
<feature type="compositionally biased region" description="Polar residues" evidence="1">
    <location>
        <begin position="281"/>
        <end position="298"/>
    </location>
</feature>
<dbReference type="AlphaFoldDB" id="B7K824"/>
<feature type="compositionally biased region" description="Pro residues" evidence="1">
    <location>
        <begin position="262"/>
        <end position="280"/>
    </location>
</feature>
<feature type="compositionally biased region" description="Polar residues" evidence="1">
    <location>
        <begin position="228"/>
        <end position="256"/>
    </location>
</feature>
<protein>
    <recommendedName>
        <fullName evidence="4">Sporulation domain protein</fullName>
    </recommendedName>
</protein>
<dbReference type="eggNOG" id="COG0860">
    <property type="taxonomic scope" value="Bacteria"/>
</dbReference>
<accession>B7K824</accession>
<keyword evidence="3" id="KW-1185">Reference proteome</keyword>